<sequence length="79" mass="9076">MTEFSFDRAKSFEENRTDFLESTKDIDAEMAKLLIAHSDKLISVVREGERDTKARITFNEAIATALDYLLTQEVDEESE</sequence>
<dbReference type="AlphaFoldDB" id="A0A5B0X3I3"/>
<dbReference type="Proteomes" id="UP000323708">
    <property type="component" value="Unassembled WGS sequence"/>
</dbReference>
<accession>A0A5B0X3I3</accession>
<proteinExistence type="predicted"/>
<name>A0A5B0X3I3_9GAMM</name>
<gene>
    <name evidence="1" type="ORF">F0M18_08675</name>
</gene>
<evidence type="ECO:0000313" key="1">
    <source>
        <dbReference type="EMBL" id="KAA1192719.1"/>
    </source>
</evidence>
<dbReference type="RefSeq" id="WP_149611003.1">
    <property type="nucleotide sequence ID" value="NZ_VTUX01000003.1"/>
</dbReference>
<keyword evidence="2" id="KW-1185">Reference proteome</keyword>
<reference evidence="1 2" key="1">
    <citation type="submission" date="2019-09" db="EMBL/GenBank/DDBJ databases">
        <authorList>
            <person name="Chen X.-Y."/>
        </authorList>
    </citation>
    <scope>NUCLEOTIDE SEQUENCE [LARGE SCALE GENOMIC DNA]</scope>
    <source>
        <strain evidence="1 2">NY5</strain>
    </source>
</reference>
<protein>
    <submittedName>
        <fullName evidence="1">Uncharacterized protein</fullName>
    </submittedName>
</protein>
<evidence type="ECO:0000313" key="2">
    <source>
        <dbReference type="Proteomes" id="UP000323708"/>
    </source>
</evidence>
<comment type="caution">
    <text evidence="1">The sequence shown here is derived from an EMBL/GenBank/DDBJ whole genome shotgun (WGS) entry which is preliminary data.</text>
</comment>
<dbReference type="EMBL" id="VTUX01000003">
    <property type="protein sequence ID" value="KAA1192719.1"/>
    <property type="molecule type" value="Genomic_DNA"/>
</dbReference>
<organism evidence="1 2">
    <name type="scientific">Pseudohalioglobus sediminis</name>
    <dbReference type="NCBI Taxonomy" id="2606449"/>
    <lineage>
        <taxon>Bacteria</taxon>
        <taxon>Pseudomonadati</taxon>
        <taxon>Pseudomonadota</taxon>
        <taxon>Gammaproteobacteria</taxon>
        <taxon>Cellvibrionales</taxon>
        <taxon>Halieaceae</taxon>
        <taxon>Pseudohalioglobus</taxon>
    </lineage>
</organism>